<keyword evidence="2" id="KW-0812">Transmembrane</keyword>
<dbReference type="EMBL" id="FNQC01000002">
    <property type="protein sequence ID" value="SDY72102.1"/>
    <property type="molecule type" value="Genomic_DNA"/>
</dbReference>
<sequence length="445" mass="49569">MREQFDKKLVEKIKDSFLQNEEPFDPKEWEKFSRTYYGSMKRGYLSKWGIWIAGIAAALVISFFLIPERGTEEKSRLSQADTLSVKSQTSEADGDLGAKKTNQNPDELKPSAANSDTHQVKTQESINRNTSIKFLSGKSTEVKPSLNLARLPDSEERKGTITHFESENGQVVDLGRKVESEINPAPLISILKDKESMSEPENAQKTINEWLADANPKLEEEKSGESFAKSFRLGVLLAPQSISNATQSLNLGGGLMTEFAFSKRLKLDVGLAYAKQNLTPTGGSNRGGYLAMDIQDRQANFSNNLLNASYELSFGQLEIPINLKYRVMEKNASAFYLITGLSNMVYLNQKNVGTFSAANFSNVGFMTAKPMVQTFTETTQPEGNMNNTDSGRLLNLSVGYEYNLSNGTFLSLEPFYKMSIGNQTFVNQQFSIGGINLRMNFQLKK</sequence>
<feature type="transmembrane region" description="Helical" evidence="2">
    <location>
        <begin position="48"/>
        <end position="66"/>
    </location>
</feature>
<proteinExistence type="predicted"/>
<protein>
    <submittedName>
        <fullName evidence="3">Outer membrane protein beta-barrel domain-containing protein</fullName>
    </submittedName>
</protein>
<gene>
    <name evidence="3" type="ORF">SAMN05444412_102361</name>
</gene>
<accession>A0A1H3M5U6</accession>
<evidence type="ECO:0000313" key="4">
    <source>
        <dbReference type="Proteomes" id="UP000199663"/>
    </source>
</evidence>
<evidence type="ECO:0000256" key="2">
    <source>
        <dbReference type="SAM" id="Phobius"/>
    </source>
</evidence>
<name>A0A1H3M5U6_9BACT</name>
<dbReference type="Proteomes" id="UP000199663">
    <property type="component" value="Unassembled WGS sequence"/>
</dbReference>
<keyword evidence="4" id="KW-1185">Reference proteome</keyword>
<comment type="caution">
    <text evidence="3">The sequence shown here is derived from an EMBL/GenBank/DDBJ whole genome shotgun (WGS) entry which is preliminary data.</text>
</comment>
<feature type="compositionally biased region" description="Polar residues" evidence="1">
    <location>
        <begin position="112"/>
        <end position="126"/>
    </location>
</feature>
<evidence type="ECO:0000313" key="3">
    <source>
        <dbReference type="EMBL" id="SDY72102.1"/>
    </source>
</evidence>
<feature type="region of interest" description="Disordered" evidence="1">
    <location>
        <begin position="75"/>
        <end position="126"/>
    </location>
</feature>
<organism evidence="3 4">
    <name type="scientific">Rhodonellum ikkaensis</name>
    <dbReference type="NCBI Taxonomy" id="336829"/>
    <lineage>
        <taxon>Bacteria</taxon>
        <taxon>Pseudomonadati</taxon>
        <taxon>Bacteroidota</taxon>
        <taxon>Cytophagia</taxon>
        <taxon>Cytophagales</taxon>
        <taxon>Cytophagaceae</taxon>
        <taxon>Rhodonellum</taxon>
    </lineage>
</organism>
<reference evidence="3 4" key="1">
    <citation type="submission" date="2016-10" db="EMBL/GenBank/DDBJ databases">
        <authorList>
            <person name="Varghese N."/>
            <person name="Submissions S."/>
        </authorList>
    </citation>
    <scope>NUCLEOTIDE SEQUENCE [LARGE SCALE GENOMIC DNA]</scope>
    <source>
        <strain evidence="3 4">DSM 17997</strain>
    </source>
</reference>
<keyword evidence="2" id="KW-0472">Membrane</keyword>
<dbReference type="RefSeq" id="WP_019596779.1">
    <property type="nucleotide sequence ID" value="NZ_FNQC01000002.1"/>
</dbReference>
<evidence type="ECO:0000256" key="1">
    <source>
        <dbReference type="SAM" id="MobiDB-lite"/>
    </source>
</evidence>
<keyword evidence="2" id="KW-1133">Transmembrane helix</keyword>
<feature type="compositionally biased region" description="Polar residues" evidence="1">
    <location>
        <begin position="77"/>
        <end position="91"/>
    </location>
</feature>